<keyword evidence="2 4" id="KW-0732">Signal</keyword>
<dbReference type="Gene3D" id="3.40.50.1820">
    <property type="entry name" value="alpha/beta hydrolase"/>
    <property type="match status" value="1"/>
</dbReference>
<dbReference type="InterPro" id="IPR029058">
    <property type="entry name" value="AB_hydrolase_fold"/>
</dbReference>
<evidence type="ECO:0000313" key="6">
    <source>
        <dbReference type="EMBL" id="SFS12868.1"/>
    </source>
</evidence>
<proteinExistence type="predicted"/>
<reference evidence="6 7" key="1">
    <citation type="submission" date="2016-10" db="EMBL/GenBank/DDBJ databases">
        <authorList>
            <person name="de Groot N.N."/>
        </authorList>
    </citation>
    <scope>NUCLEOTIDE SEQUENCE [LARGE SCALE GENOMIC DNA]</scope>
    <source>
        <strain evidence="6 7">DSM 21001</strain>
    </source>
</reference>
<accession>A0A1I6MBA0</accession>
<keyword evidence="3" id="KW-0378">Hydrolase</keyword>
<keyword evidence="7" id="KW-1185">Reference proteome</keyword>
<feature type="domain" description="4-O-methyl-glucuronoyl methylesterase-like" evidence="5">
    <location>
        <begin position="225"/>
        <end position="373"/>
    </location>
</feature>
<organism evidence="6 7">
    <name type="scientific">Granulicella pectinivorans</name>
    <dbReference type="NCBI Taxonomy" id="474950"/>
    <lineage>
        <taxon>Bacteria</taxon>
        <taxon>Pseudomonadati</taxon>
        <taxon>Acidobacteriota</taxon>
        <taxon>Terriglobia</taxon>
        <taxon>Terriglobales</taxon>
        <taxon>Acidobacteriaceae</taxon>
        <taxon>Granulicella</taxon>
    </lineage>
</organism>
<name>A0A1I6MBA0_9BACT</name>
<dbReference type="OrthoDB" id="9809261at2"/>
<dbReference type="RefSeq" id="WP_089839172.1">
    <property type="nucleotide sequence ID" value="NZ_FOZL01000001.1"/>
</dbReference>
<evidence type="ECO:0000256" key="4">
    <source>
        <dbReference type="SAM" id="SignalP"/>
    </source>
</evidence>
<dbReference type="Pfam" id="PF22244">
    <property type="entry name" value="GCE_fung"/>
    <property type="match status" value="1"/>
</dbReference>
<feature type="signal peptide" evidence="4">
    <location>
        <begin position="1"/>
        <end position="18"/>
    </location>
</feature>
<evidence type="ECO:0000256" key="1">
    <source>
        <dbReference type="ARBA" id="ARBA00022487"/>
    </source>
</evidence>
<dbReference type="InterPro" id="IPR054579">
    <property type="entry name" value="GCE-like_dom"/>
</dbReference>
<evidence type="ECO:0000256" key="2">
    <source>
        <dbReference type="ARBA" id="ARBA00022729"/>
    </source>
</evidence>
<dbReference type="SUPFAM" id="SSF53474">
    <property type="entry name" value="alpha/beta-Hydrolases"/>
    <property type="match status" value="1"/>
</dbReference>
<evidence type="ECO:0000313" key="7">
    <source>
        <dbReference type="Proteomes" id="UP000199024"/>
    </source>
</evidence>
<gene>
    <name evidence="6" type="ORF">SAMN05421771_2197</name>
</gene>
<evidence type="ECO:0000259" key="5">
    <source>
        <dbReference type="Pfam" id="PF22244"/>
    </source>
</evidence>
<dbReference type="AlphaFoldDB" id="A0A1I6MBA0"/>
<keyword evidence="1" id="KW-0719">Serine esterase</keyword>
<dbReference type="GO" id="GO:0052689">
    <property type="term" value="F:carboxylic ester hydrolase activity"/>
    <property type="evidence" value="ECO:0007669"/>
    <property type="project" value="UniProtKB-KW"/>
</dbReference>
<dbReference type="Proteomes" id="UP000199024">
    <property type="component" value="Unassembled WGS sequence"/>
</dbReference>
<sequence>MKVLTGVLLLGYVLSAGAQHVPGYNYDEAKIPPYTMLDPLVMLDGTPVKTAAQWGVRRREIVGLFEENVFGKTPKSAKVPLRAKVIEMDAHALGGLAVRKQVDLYFSEQGDAGPKMRLLVYLPSHAKGPVPVVLGLNFGGNQTVIDDAGIQPTMVWVKAKPALKLEHVVPEEKTRGSQMKEWQVRMILERGYGLATAYYGDLEPDFKDADAYSVRRLFQTEFAADDWGALGAWAWGLSRAVDYLISDKAVDAKRIAVTGHSRLGKAADWAAAQDMRIAVLLSTESGKGGQSLERRGIGESVEHLQHSFPYWFCANYAQWVGKDQEIPADGNLMLALMAPRPVYVASAAGDEWSDPKGEFLSAVSASRVYALLGHQGLAVTEMPAVDVAVHAWGSDVGYHVRSGVHDVTAFDWEQYLSFLDEHDGRGAR</sequence>
<evidence type="ECO:0000256" key="3">
    <source>
        <dbReference type="ARBA" id="ARBA00022801"/>
    </source>
</evidence>
<feature type="chain" id="PRO_5011459576" description="4-O-methyl-glucuronoyl methylesterase-like domain-containing protein" evidence="4">
    <location>
        <begin position="19"/>
        <end position="428"/>
    </location>
</feature>
<protein>
    <recommendedName>
        <fullName evidence="5">4-O-methyl-glucuronoyl methylesterase-like domain-containing protein</fullName>
    </recommendedName>
</protein>
<dbReference type="EMBL" id="FOZL01000001">
    <property type="protein sequence ID" value="SFS12868.1"/>
    <property type="molecule type" value="Genomic_DNA"/>
</dbReference>
<dbReference type="STRING" id="474950.SAMN05421771_2197"/>